<evidence type="ECO:0000313" key="4">
    <source>
        <dbReference type="EMBL" id="KAF7355040.1"/>
    </source>
</evidence>
<reference evidence="4" key="1">
    <citation type="submission" date="2020-05" db="EMBL/GenBank/DDBJ databases">
        <title>Mycena genomes resolve the evolution of fungal bioluminescence.</title>
        <authorList>
            <person name="Tsai I.J."/>
        </authorList>
    </citation>
    <scope>NUCLEOTIDE SEQUENCE</scope>
    <source>
        <strain evidence="4">160909Yilan</strain>
    </source>
</reference>
<dbReference type="EMBL" id="JACAZH010000011">
    <property type="protein sequence ID" value="KAF7355040.1"/>
    <property type="molecule type" value="Genomic_DNA"/>
</dbReference>
<dbReference type="OrthoDB" id="1078367at2759"/>
<evidence type="ECO:0000313" key="5">
    <source>
        <dbReference type="Proteomes" id="UP000623467"/>
    </source>
</evidence>
<feature type="region of interest" description="Disordered" evidence="3">
    <location>
        <begin position="108"/>
        <end position="152"/>
    </location>
</feature>
<evidence type="ECO:0000256" key="3">
    <source>
        <dbReference type="SAM" id="MobiDB-lite"/>
    </source>
</evidence>
<dbReference type="InterPro" id="IPR012340">
    <property type="entry name" value="NA-bd_OB-fold"/>
</dbReference>
<evidence type="ECO:0000256" key="1">
    <source>
        <dbReference type="ARBA" id="ARBA00023125"/>
    </source>
</evidence>
<dbReference type="PANTHER" id="PTHR10302">
    <property type="entry name" value="SINGLE-STRANDED DNA-BINDING PROTEIN"/>
    <property type="match status" value="1"/>
</dbReference>
<dbReference type="InterPro" id="IPR000424">
    <property type="entry name" value="Primosome_PriB/ssb"/>
</dbReference>
<name>A0A8H6YBH7_9AGAR</name>
<protein>
    <submittedName>
        <fullName evidence="4">Single-stranded dna-binding protein</fullName>
    </submittedName>
</protein>
<evidence type="ECO:0000256" key="2">
    <source>
        <dbReference type="PROSITE-ProRule" id="PRU00252"/>
    </source>
</evidence>
<dbReference type="Gene3D" id="2.40.50.140">
    <property type="entry name" value="Nucleic acid-binding proteins"/>
    <property type="match status" value="1"/>
</dbReference>
<dbReference type="PANTHER" id="PTHR10302:SF0">
    <property type="entry name" value="SINGLE-STRANDED DNA-BINDING PROTEIN, MITOCHONDRIAL"/>
    <property type="match status" value="1"/>
</dbReference>
<dbReference type="GO" id="GO:0006264">
    <property type="term" value="P:mitochondrial DNA replication"/>
    <property type="evidence" value="ECO:0007669"/>
    <property type="project" value="TreeGrafter"/>
</dbReference>
<dbReference type="CDD" id="cd04496">
    <property type="entry name" value="SSB_OBF"/>
    <property type="match status" value="1"/>
</dbReference>
<comment type="caution">
    <text evidence="4">The sequence shown here is derived from an EMBL/GenBank/DDBJ whole genome shotgun (WGS) entry which is preliminary data.</text>
</comment>
<proteinExistence type="predicted"/>
<dbReference type="InterPro" id="IPR011344">
    <property type="entry name" value="ssDNA-bd"/>
</dbReference>
<organism evidence="4 5">
    <name type="scientific">Mycena sanguinolenta</name>
    <dbReference type="NCBI Taxonomy" id="230812"/>
    <lineage>
        <taxon>Eukaryota</taxon>
        <taxon>Fungi</taxon>
        <taxon>Dikarya</taxon>
        <taxon>Basidiomycota</taxon>
        <taxon>Agaricomycotina</taxon>
        <taxon>Agaricomycetes</taxon>
        <taxon>Agaricomycetidae</taxon>
        <taxon>Agaricales</taxon>
        <taxon>Marasmiineae</taxon>
        <taxon>Mycenaceae</taxon>
        <taxon>Mycena</taxon>
    </lineage>
</organism>
<keyword evidence="5" id="KW-1185">Reference proteome</keyword>
<sequence length="152" mass="16819">MFSAIRTASASRAATRAFSTSTRRHDVAKLILIGNLGKDPEVKTTKNDKEFVSYSVATTSVGPPSENGPREVTTTWHRIMSFLPGSNKYLQTLKAGTKVYVEAAYEIREPDPEADPSTPQGQRQIFLRHESLSVISRPKPKSGEEEGVEEHM</sequence>
<dbReference type="GO" id="GO:0003697">
    <property type="term" value="F:single-stranded DNA binding"/>
    <property type="evidence" value="ECO:0007669"/>
    <property type="project" value="InterPro"/>
</dbReference>
<dbReference type="PROSITE" id="PS50935">
    <property type="entry name" value="SSB"/>
    <property type="match status" value="1"/>
</dbReference>
<dbReference type="SUPFAM" id="SSF50249">
    <property type="entry name" value="Nucleic acid-binding proteins"/>
    <property type="match status" value="1"/>
</dbReference>
<dbReference type="Pfam" id="PF00436">
    <property type="entry name" value="SSB"/>
    <property type="match status" value="1"/>
</dbReference>
<gene>
    <name evidence="4" type="ORF">MSAN_01419500</name>
</gene>
<feature type="compositionally biased region" description="Basic and acidic residues" evidence="3">
    <location>
        <begin position="141"/>
        <end position="152"/>
    </location>
</feature>
<dbReference type="Proteomes" id="UP000623467">
    <property type="component" value="Unassembled WGS sequence"/>
</dbReference>
<accession>A0A8H6YBH7</accession>
<keyword evidence="1 2" id="KW-0238">DNA-binding</keyword>
<dbReference type="AlphaFoldDB" id="A0A8H6YBH7"/>
<dbReference type="GO" id="GO:0042645">
    <property type="term" value="C:mitochondrial nucleoid"/>
    <property type="evidence" value="ECO:0007669"/>
    <property type="project" value="TreeGrafter"/>
</dbReference>